<dbReference type="EMBL" id="JAFIQS010000003">
    <property type="protein sequence ID" value="KAG5170803.1"/>
    <property type="molecule type" value="Genomic_DNA"/>
</dbReference>
<evidence type="ECO:0008006" key="2">
    <source>
        <dbReference type="Google" id="ProtNLM"/>
    </source>
</evidence>
<gene>
    <name evidence="1" type="ORF">JR316_002876</name>
</gene>
<proteinExistence type="predicted"/>
<organism evidence="1">
    <name type="scientific">Psilocybe cubensis</name>
    <name type="common">Psychedelic mushroom</name>
    <name type="synonym">Stropharia cubensis</name>
    <dbReference type="NCBI Taxonomy" id="181762"/>
    <lineage>
        <taxon>Eukaryota</taxon>
        <taxon>Fungi</taxon>
        <taxon>Dikarya</taxon>
        <taxon>Basidiomycota</taxon>
        <taxon>Agaricomycotina</taxon>
        <taxon>Agaricomycetes</taxon>
        <taxon>Agaricomycetidae</taxon>
        <taxon>Agaricales</taxon>
        <taxon>Agaricineae</taxon>
        <taxon>Strophariaceae</taxon>
        <taxon>Psilocybe</taxon>
    </lineage>
</organism>
<name>A0A8H7Y445_PSICU</name>
<reference evidence="1" key="1">
    <citation type="submission" date="2021-02" db="EMBL/GenBank/DDBJ databases">
        <title>Psilocybe cubensis genome.</title>
        <authorList>
            <person name="Mckernan K.J."/>
            <person name="Crawford S."/>
            <person name="Trippe A."/>
            <person name="Kane L.T."/>
            <person name="Mclaughlin S."/>
        </authorList>
    </citation>
    <scope>NUCLEOTIDE SEQUENCE [LARGE SCALE GENOMIC DNA]</scope>
    <source>
        <strain evidence="1">MGC-MH-2018</strain>
    </source>
</reference>
<dbReference type="InterPro" id="IPR011009">
    <property type="entry name" value="Kinase-like_dom_sf"/>
</dbReference>
<accession>A0A8H7Y445</accession>
<protein>
    <recommendedName>
        <fullName evidence="2">Aminoglycoside phosphotransferase domain-containing protein</fullName>
    </recommendedName>
</protein>
<dbReference type="SUPFAM" id="SSF56112">
    <property type="entry name" value="Protein kinase-like (PK-like)"/>
    <property type="match status" value="1"/>
</dbReference>
<comment type="caution">
    <text evidence="1">The sequence shown here is derived from an EMBL/GenBank/DDBJ whole genome shotgun (WGS) entry which is preliminary data.</text>
</comment>
<dbReference type="AlphaFoldDB" id="A0A8H7Y445"/>
<sequence>MESTLTTSERLEIVQHCCMEEMKSNIPPASLCTVLGKYFIKYGFCSYLRFQYHTQKYIHRMSAEDPEAPHVPQPVDFFKASKGELEDMDDDFGEREDRRWYFVMENIDGASPADTAYEGVAKAIQWLRDVPIPPGAGIGDLGGGYAHNQFFKDCEAPLRFKSIDALERYVNTGVDCLHPYSRPPKVSFAGEKLVFTQSDMARSNFLLDKSGKVCLLDFEMISILPESFAQFTVRGNSFRDKEFGKNVAVCLNWPVSPNYYSMARVSGILLMMGSAKLGELFNTESFYPFAHFV</sequence>
<dbReference type="OrthoDB" id="3250044at2759"/>
<evidence type="ECO:0000313" key="1">
    <source>
        <dbReference type="EMBL" id="KAG5170803.1"/>
    </source>
</evidence>